<keyword evidence="7" id="KW-0472">Membrane</keyword>
<evidence type="ECO:0000256" key="4">
    <source>
        <dbReference type="ARBA" id="ARBA00022741"/>
    </source>
</evidence>
<dbReference type="InterPro" id="IPR017871">
    <property type="entry name" value="ABC_transporter-like_CS"/>
</dbReference>
<evidence type="ECO:0000256" key="7">
    <source>
        <dbReference type="ARBA" id="ARBA00023136"/>
    </source>
</evidence>
<dbReference type="PROSITE" id="PS50893">
    <property type="entry name" value="ABC_TRANSPORTER_2"/>
    <property type="match status" value="1"/>
</dbReference>
<dbReference type="Gene3D" id="2.40.50.100">
    <property type="match status" value="1"/>
</dbReference>
<evidence type="ECO:0000256" key="3">
    <source>
        <dbReference type="ARBA" id="ARBA00022475"/>
    </source>
</evidence>
<evidence type="ECO:0000259" key="8">
    <source>
        <dbReference type="PROSITE" id="PS50893"/>
    </source>
</evidence>
<dbReference type="PANTHER" id="PTHR43875">
    <property type="entry name" value="MALTODEXTRIN IMPORT ATP-BINDING PROTEIN MSMX"/>
    <property type="match status" value="1"/>
</dbReference>
<evidence type="ECO:0000256" key="6">
    <source>
        <dbReference type="ARBA" id="ARBA00022967"/>
    </source>
</evidence>
<evidence type="ECO:0000256" key="5">
    <source>
        <dbReference type="ARBA" id="ARBA00022840"/>
    </source>
</evidence>
<evidence type="ECO:0000313" key="10">
    <source>
        <dbReference type="Proteomes" id="UP000005324"/>
    </source>
</evidence>
<dbReference type="InterPro" id="IPR027417">
    <property type="entry name" value="P-loop_NTPase"/>
</dbReference>
<dbReference type="Proteomes" id="UP000005324">
    <property type="component" value="Unassembled WGS sequence"/>
</dbReference>
<dbReference type="SUPFAM" id="SSF52540">
    <property type="entry name" value="P-loop containing nucleoside triphosphate hydrolases"/>
    <property type="match status" value="1"/>
</dbReference>
<dbReference type="GO" id="GO:0015794">
    <property type="term" value="P:glycerol-3-phosphate transmembrane transport"/>
    <property type="evidence" value="ECO:0007669"/>
    <property type="project" value="TreeGrafter"/>
</dbReference>
<dbReference type="EC" id="3.6.3.20" evidence="9"/>
<protein>
    <submittedName>
        <fullName evidence="9">ABC transporter, ATP-binding protein</fullName>
        <ecNumber evidence="9">3.6.3.20</ecNumber>
    </submittedName>
</protein>
<evidence type="ECO:0000313" key="9">
    <source>
        <dbReference type="EMBL" id="EFH10095.1"/>
    </source>
</evidence>
<dbReference type="Gene3D" id="3.40.50.300">
    <property type="entry name" value="P-loop containing nucleotide triphosphate hydrolases"/>
    <property type="match status" value="1"/>
</dbReference>
<dbReference type="InterPro" id="IPR047641">
    <property type="entry name" value="ABC_transpr_MalK/UgpC-like"/>
</dbReference>
<dbReference type="PROSITE" id="PS00211">
    <property type="entry name" value="ABC_TRANSPORTER_1"/>
    <property type="match status" value="1"/>
</dbReference>
<dbReference type="GO" id="GO:0008643">
    <property type="term" value="P:carbohydrate transport"/>
    <property type="evidence" value="ECO:0007669"/>
    <property type="project" value="InterPro"/>
</dbReference>
<keyword evidence="9" id="KW-0378">Hydrolase</keyword>
<dbReference type="AlphaFoldDB" id="D5RRG7"/>
<keyword evidence="6" id="KW-1278">Translocase</keyword>
<organism evidence="9 10">
    <name type="scientific">Pseudoroseomonas cervicalis ATCC 49957</name>
    <dbReference type="NCBI Taxonomy" id="525371"/>
    <lineage>
        <taxon>Bacteria</taxon>
        <taxon>Pseudomonadati</taxon>
        <taxon>Pseudomonadota</taxon>
        <taxon>Alphaproteobacteria</taxon>
        <taxon>Acetobacterales</taxon>
        <taxon>Roseomonadaceae</taxon>
        <taxon>Roseomonas</taxon>
    </lineage>
</organism>
<dbReference type="InterPro" id="IPR015855">
    <property type="entry name" value="ABC_transpr_MalK-like"/>
</dbReference>
<keyword evidence="5 9" id="KW-0067">ATP-binding</keyword>
<keyword evidence="2" id="KW-0813">Transport</keyword>
<comment type="similarity">
    <text evidence="1">Belongs to the ABC transporter superfamily.</text>
</comment>
<dbReference type="NCBIfam" id="NF008653">
    <property type="entry name" value="PRK11650.1"/>
    <property type="match status" value="1"/>
</dbReference>
<dbReference type="EMBL" id="ADVL01000702">
    <property type="protein sequence ID" value="EFH10095.1"/>
    <property type="molecule type" value="Genomic_DNA"/>
</dbReference>
<dbReference type="GO" id="GO:0016887">
    <property type="term" value="F:ATP hydrolysis activity"/>
    <property type="evidence" value="ECO:0007669"/>
    <property type="project" value="InterPro"/>
</dbReference>
<reference evidence="9 10" key="1">
    <citation type="submission" date="2010-04" db="EMBL/GenBank/DDBJ databases">
        <authorList>
            <person name="Qin X."/>
            <person name="Bachman B."/>
            <person name="Battles P."/>
            <person name="Bell A."/>
            <person name="Bess C."/>
            <person name="Bickham C."/>
            <person name="Chaboub L."/>
            <person name="Chen D."/>
            <person name="Coyle M."/>
            <person name="Deiros D.R."/>
            <person name="Dinh H."/>
            <person name="Forbes L."/>
            <person name="Fowler G."/>
            <person name="Francisco L."/>
            <person name="Fu Q."/>
            <person name="Gubbala S."/>
            <person name="Hale W."/>
            <person name="Han Y."/>
            <person name="Hemphill L."/>
            <person name="Highlander S.K."/>
            <person name="Hirani K."/>
            <person name="Hogues M."/>
            <person name="Jackson L."/>
            <person name="Jakkamsetti A."/>
            <person name="Javaid M."/>
            <person name="Jiang H."/>
            <person name="Korchina V."/>
            <person name="Kovar C."/>
            <person name="Lara F."/>
            <person name="Lee S."/>
            <person name="Mata R."/>
            <person name="Mathew T."/>
            <person name="Moen C."/>
            <person name="Morales K."/>
            <person name="Munidasa M."/>
            <person name="Nazareth L."/>
            <person name="Ngo R."/>
            <person name="Nguyen L."/>
            <person name="Okwuonu G."/>
            <person name="Ongeri F."/>
            <person name="Patil S."/>
            <person name="Petrosino J."/>
            <person name="Pham C."/>
            <person name="Pham P."/>
            <person name="Pu L.-L."/>
            <person name="Puazo M."/>
            <person name="Raj R."/>
            <person name="Reid J."/>
            <person name="Rouhana J."/>
            <person name="Saada N."/>
            <person name="Shang Y."/>
            <person name="Simmons D."/>
            <person name="Thornton R."/>
            <person name="Warren J."/>
            <person name="Weissenberger G."/>
            <person name="Zhang J."/>
            <person name="Zhang L."/>
            <person name="Zhou C."/>
            <person name="Zhu D."/>
            <person name="Muzny D."/>
            <person name="Worley K."/>
            <person name="Gibbs R."/>
        </authorList>
    </citation>
    <scope>NUCLEOTIDE SEQUENCE [LARGE SCALE GENOMIC DNA]</scope>
    <source>
        <strain evidence="9 10">ATCC 49957</strain>
    </source>
</reference>
<name>D5RRG7_9PROT</name>
<dbReference type="CDD" id="cd03301">
    <property type="entry name" value="ABC_MalK_N"/>
    <property type="match status" value="1"/>
</dbReference>
<evidence type="ECO:0000256" key="1">
    <source>
        <dbReference type="ARBA" id="ARBA00005417"/>
    </source>
</evidence>
<comment type="caution">
    <text evidence="9">The sequence shown here is derived from an EMBL/GenBank/DDBJ whole genome shotgun (WGS) entry which is preliminary data.</text>
</comment>
<dbReference type="FunFam" id="3.40.50.300:FF:000042">
    <property type="entry name" value="Maltose/maltodextrin ABC transporter, ATP-binding protein"/>
    <property type="match status" value="1"/>
</dbReference>
<dbReference type="HOGENOM" id="CLU_000604_1_1_5"/>
<dbReference type="InterPro" id="IPR003593">
    <property type="entry name" value="AAA+_ATPase"/>
</dbReference>
<dbReference type="Pfam" id="PF00005">
    <property type="entry name" value="ABC_tran"/>
    <property type="match status" value="1"/>
</dbReference>
<keyword evidence="3" id="KW-1003">Cell membrane</keyword>
<keyword evidence="4" id="KW-0547">Nucleotide-binding</keyword>
<dbReference type="SMART" id="SM00382">
    <property type="entry name" value="AAA"/>
    <property type="match status" value="1"/>
</dbReference>
<evidence type="ECO:0000256" key="2">
    <source>
        <dbReference type="ARBA" id="ARBA00022448"/>
    </source>
</evidence>
<dbReference type="GO" id="GO:0001407">
    <property type="term" value="P:glycerophosphodiester transmembrane transport"/>
    <property type="evidence" value="ECO:0007669"/>
    <property type="project" value="TreeGrafter"/>
</dbReference>
<dbReference type="PANTHER" id="PTHR43875:SF12">
    <property type="entry name" value="SN-GLYCEROL-3-PHOSPHATE IMPORT ATP-BINDING PROTEIN UGPC"/>
    <property type="match status" value="1"/>
</dbReference>
<proteinExistence type="inferred from homology"/>
<dbReference type="GO" id="GO:0140359">
    <property type="term" value="F:ABC-type transporter activity"/>
    <property type="evidence" value="ECO:0007669"/>
    <property type="project" value="InterPro"/>
</dbReference>
<gene>
    <name evidence="9" type="ORF">HMPREF0731_3679</name>
</gene>
<dbReference type="GO" id="GO:0005524">
    <property type="term" value="F:ATP binding"/>
    <property type="evidence" value="ECO:0007669"/>
    <property type="project" value="UniProtKB-KW"/>
</dbReference>
<feature type="domain" description="ABC transporter" evidence="8">
    <location>
        <begin position="6"/>
        <end position="236"/>
    </location>
</feature>
<accession>D5RRG7</accession>
<keyword evidence="10" id="KW-1185">Reference proteome</keyword>
<dbReference type="InterPro" id="IPR003439">
    <property type="entry name" value="ABC_transporter-like_ATP-bd"/>
</dbReference>
<feature type="non-terminal residue" evidence="9">
    <location>
        <position position="279"/>
    </location>
</feature>
<dbReference type="GO" id="GO:0055052">
    <property type="term" value="C:ATP-binding cassette (ABC) transporter complex, substrate-binding subunit-containing"/>
    <property type="evidence" value="ECO:0007669"/>
    <property type="project" value="TreeGrafter"/>
</dbReference>
<sequence length="279" mass="30045">MSMAAIAFAKARKTYGANTAIHDVDLELPEGGFIVILGPSGCGKSTLLRMIAGLESITGGELRIHGARMNEREPKDRGCAMVFQNYALYPHMSVAENIAYPLRVAGTPKAERQARVAEVAAALELSALLDRRPGQLSGGQRQRVAMGRAMVRRPKVFLYDEPLSNLDAKLRVQMRLELRRLHEQLGATSVLVTHDQQEAMTLADHLVVMNAGRVEQAGSPREVYERPATLFVAGFLGAPAMNLVPAELEGEGRAVRIAGGPLLPLPGRARHGSAAVTLG</sequence>